<keyword evidence="2" id="KW-1185">Reference proteome</keyword>
<dbReference type="Proteomes" id="UP000265520">
    <property type="component" value="Unassembled WGS sequence"/>
</dbReference>
<name>A0A392Q963_9FABA</name>
<dbReference type="PANTHER" id="PTHR10887:SF515">
    <property type="entry name" value="P-LOOP CONTAINING NUCLEOSIDE TRIPHOSPHATE HYDROLASES SUPERFAMILY PROTEIN"/>
    <property type="match status" value="1"/>
</dbReference>
<proteinExistence type="predicted"/>
<feature type="non-terminal residue" evidence="1">
    <location>
        <position position="1"/>
    </location>
</feature>
<evidence type="ECO:0000313" key="2">
    <source>
        <dbReference type="Proteomes" id="UP000265520"/>
    </source>
</evidence>
<dbReference type="AlphaFoldDB" id="A0A392Q963"/>
<dbReference type="InterPro" id="IPR045055">
    <property type="entry name" value="DNA2/NAM7-like"/>
</dbReference>
<dbReference type="EMBL" id="LXQA010119082">
    <property type="protein sequence ID" value="MCI20270.1"/>
    <property type="molecule type" value="Genomic_DNA"/>
</dbReference>
<dbReference type="PANTHER" id="PTHR10887">
    <property type="entry name" value="DNA2/NAM7 HELICASE FAMILY"/>
    <property type="match status" value="1"/>
</dbReference>
<dbReference type="Gene3D" id="3.40.50.300">
    <property type="entry name" value="P-loop containing nucleotide triphosphate hydrolases"/>
    <property type="match status" value="1"/>
</dbReference>
<accession>A0A392Q963</accession>
<sequence>TSLWFVSSPQRTNVALTRARYCLWILGNERALTSNDNVWKSLVLDSKNRGFFFHADRDTEMAKAILDSIKELDRSLDLLDTSALQ</sequence>
<reference evidence="1 2" key="1">
    <citation type="journal article" date="2018" name="Front. Plant Sci.">
        <title>Red Clover (Trifolium pratense) and Zigzag Clover (T. medium) - A Picture of Genomic Similarities and Differences.</title>
        <authorList>
            <person name="Dluhosova J."/>
            <person name="Istvanek J."/>
            <person name="Nedelnik J."/>
            <person name="Repkova J."/>
        </authorList>
    </citation>
    <scope>NUCLEOTIDE SEQUENCE [LARGE SCALE GENOMIC DNA]</scope>
    <source>
        <strain evidence="2">cv. 10/8</strain>
        <tissue evidence="1">Leaf</tissue>
    </source>
</reference>
<comment type="caution">
    <text evidence="1">The sequence shown here is derived from an EMBL/GenBank/DDBJ whole genome shotgun (WGS) entry which is preliminary data.</text>
</comment>
<organism evidence="1 2">
    <name type="scientific">Trifolium medium</name>
    <dbReference type="NCBI Taxonomy" id="97028"/>
    <lineage>
        <taxon>Eukaryota</taxon>
        <taxon>Viridiplantae</taxon>
        <taxon>Streptophyta</taxon>
        <taxon>Embryophyta</taxon>
        <taxon>Tracheophyta</taxon>
        <taxon>Spermatophyta</taxon>
        <taxon>Magnoliopsida</taxon>
        <taxon>eudicotyledons</taxon>
        <taxon>Gunneridae</taxon>
        <taxon>Pentapetalae</taxon>
        <taxon>rosids</taxon>
        <taxon>fabids</taxon>
        <taxon>Fabales</taxon>
        <taxon>Fabaceae</taxon>
        <taxon>Papilionoideae</taxon>
        <taxon>50 kb inversion clade</taxon>
        <taxon>NPAAA clade</taxon>
        <taxon>Hologalegina</taxon>
        <taxon>IRL clade</taxon>
        <taxon>Trifolieae</taxon>
        <taxon>Trifolium</taxon>
    </lineage>
</organism>
<dbReference type="InterPro" id="IPR027417">
    <property type="entry name" value="P-loop_NTPase"/>
</dbReference>
<protein>
    <submittedName>
        <fullName evidence="1">Regulator of nonsense transcripts-like protein</fullName>
    </submittedName>
</protein>
<evidence type="ECO:0000313" key="1">
    <source>
        <dbReference type="EMBL" id="MCI20270.1"/>
    </source>
</evidence>